<dbReference type="AlphaFoldDB" id="A0A448WCP5"/>
<name>A0A448WCP5_9PLAT</name>
<evidence type="ECO:0000313" key="1">
    <source>
        <dbReference type="EMBL" id="VEL08613.1"/>
    </source>
</evidence>
<accession>A0A448WCP5</accession>
<sequence length="112" mass="13029">MLHSELVRSANFADSQYIFTVRCHLWWYWRVYRYDYGVSFIHRQLVETVLLPPRAADLTSSMSTLTMDPPPLSPSECLQNTKDLLGFFLKVGAEQTNAGNKNHFEERINSCR</sequence>
<comment type="caution">
    <text evidence="1">The sequence shown here is derived from an EMBL/GenBank/DDBJ whole genome shotgun (WGS) entry which is preliminary data.</text>
</comment>
<protein>
    <submittedName>
        <fullName evidence="1">Uncharacterized protein</fullName>
    </submittedName>
</protein>
<dbReference type="Proteomes" id="UP000784294">
    <property type="component" value="Unassembled WGS sequence"/>
</dbReference>
<keyword evidence="2" id="KW-1185">Reference proteome</keyword>
<proteinExistence type="predicted"/>
<gene>
    <name evidence="1" type="ORF">PXEA_LOCUS2053</name>
</gene>
<dbReference type="EMBL" id="CAAALY010004366">
    <property type="protein sequence ID" value="VEL08613.1"/>
    <property type="molecule type" value="Genomic_DNA"/>
</dbReference>
<evidence type="ECO:0000313" key="2">
    <source>
        <dbReference type="Proteomes" id="UP000784294"/>
    </source>
</evidence>
<organism evidence="1 2">
    <name type="scientific">Protopolystoma xenopodis</name>
    <dbReference type="NCBI Taxonomy" id="117903"/>
    <lineage>
        <taxon>Eukaryota</taxon>
        <taxon>Metazoa</taxon>
        <taxon>Spiralia</taxon>
        <taxon>Lophotrochozoa</taxon>
        <taxon>Platyhelminthes</taxon>
        <taxon>Monogenea</taxon>
        <taxon>Polyopisthocotylea</taxon>
        <taxon>Polystomatidea</taxon>
        <taxon>Polystomatidae</taxon>
        <taxon>Protopolystoma</taxon>
    </lineage>
</organism>
<reference evidence="1" key="1">
    <citation type="submission" date="2018-11" db="EMBL/GenBank/DDBJ databases">
        <authorList>
            <consortium name="Pathogen Informatics"/>
        </authorList>
    </citation>
    <scope>NUCLEOTIDE SEQUENCE</scope>
</reference>